<dbReference type="PROSITE" id="PS51918">
    <property type="entry name" value="RADICAL_SAM"/>
    <property type="match status" value="1"/>
</dbReference>
<evidence type="ECO:0000256" key="6">
    <source>
        <dbReference type="ARBA" id="ARBA00023014"/>
    </source>
</evidence>
<evidence type="ECO:0000256" key="2">
    <source>
        <dbReference type="ARBA" id="ARBA00022485"/>
    </source>
</evidence>
<dbReference type="AlphaFoldDB" id="A0A7S8E7W7"/>
<dbReference type="KEGG" id="pmet:G4Y79_20250"/>
<dbReference type="InterPro" id="IPR017200">
    <property type="entry name" value="PqqE-like"/>
</dbReference>
<dbReference type="InterPro" id="IPR007197">
    <property type="entry name" value="rSAM"/>
</dbReference>
<dbReference type="GO" id="GO:0051539">
    <property type="term" value="F:4 iron, 4 sulfur cluster binding"/>
    <property type="evidence" value="ECO:0007669"/>
    <property type="project" value="UniProtKB-KW"/>
</dbReference>
<evidence type="ECO:0000313" key="9">
    <source>
        <dbReference type="Proteomes" id="UP000594468"/>
    </source>
</evidence>
<dbReference type="PIRSF" id="PIRSF037420">
    <property type="entry name" value="PQQ_syn_pqqE"/>
    <property type="match status" value="1"/>
</dbReference>
<dbReference type="SUPFAM" id="SSF102114">
    <property type="entry name" value="Radical SAM enzymes"/>
    <property type="match status" value="1"/>
</dbReference>
<dbReference type="SFLD" id="SFLDG01386">
    <property type="entry name" value="main_SPASM_domain-containing"/>
    <property type="match status" value="1"/>
</dbReference>
<dbReference type="EMBL" id="CP062983">
    <property type="protein sequence ID" value="QPC81996.1"/>
    <property type="molecule type" value="Genomic_DNA"/>
</dbReference>
<evidence type="ECO:0000259" key="7">
    <source>
        <dbReference type="PROSITE" id="PS51918"/>
    </source>
</evidence>
<dbReference type="GO" id="GO:0046872">
    <property type="term" value="F:metal ion binding"/>
    <property type="evidence" value="ECO:0007669"/>
    <property type="project" value="UniProtKB-KW"/>
</dbReference>
<keyword evidence="3" id="KW-0949">S-adenosyl-L-methionine</keyword>
<dbReference type="PANTHER" id="PTHR11228:SF34">
    <property type="entry name" value="TUNGSTEN-CONTAINING ALDEHYDE FERREDOXIN OXIDOREDUCTASE COFACTOR MODIFYING PROTEIN"/>
    <property type="match status" value="1"/>
</dbReference>
<reference evidence="8 9" key="1">
    <citation type="submission" date="2020-02" db="EMBL/GenBank/DDBJ databases">
        <authorList>
            <person name="Zheng R.K."/>
            <person name="Sun C.M."/>
        </authorList>
    </citation>
    <scope>NUCLEOTIDE SEQUENCE [LARGE SCALE GENOMIC DNA]</scope>
    <source>
        <strain evidence="9">rifampicinis</strain>
    </source>
</reference>
<proteinExistence type="predicted"/>
<dbReference type="Pfam" id="PF04055">
    <property type="entry name" value="Radical_SAM"/>
    <property type="match status" value="1"/>
</dbReference>
<evidence type="ECO:0000256" key="1">
    <source>
        <dbReference type="ARBA" id="ARBA00001966"/>
    </source>
</evidence>
<accession>A0A7S8E7W7</accession>
<gene>
    <name evidence="8" type="ORF">G4Y79_20250</name>
</gene>
<protein>
    <submittedName>
        <fullName evidence="8">Radical SAM protein</fullName>
    </submittedName>
</protein>
<evidence type="ECO:0000256" key="5">
    <source>
        <dbReference type="ARBA" id="ARBA00023004"/>
    </source>
</evidence>
<evidence type="ECO:0000313" key="8">
    <source>
        <dbReference type="EMBL" id="QPC81996.1"/>
    </source>
</evidence>
<keyword evidence="9" id="KW-1185">Reference proteome</keyword>
<keyword evidence="5" id="KW-0408">Iron</keyword>
<dbReference type="NCBIfam" id="TIGR04085">
    <property type="entry name" value="rSAM_more_4Fe4S"/>
    <property type="match status" value="1"/>
</dbReference>
<dbReference type="PANTHER" id="PTHR11228">
    <property type="entry name" value="RADICAL SAM DOMAIN PROTEIN"/>
    <property type="match status" value="1"/>
</dbReference>
<dbReference type="CDD" id="cd21123">
    <property type="entry name" value="SPASM_MftC-like"/>
    <property type="match status" value="1"/>
</dbReference>
<dbReference type="GO" id="GO:0003824">
    <property type="term" value="F:catalytic activity"/>
    <property type="evidence" value="ECO:0007669"/>
    <property type="project" value="InterPro"/>
</dbReference>
<dbReference type="CDD" id="cd01335">
    <property type="entry name" value="Radical_SAM"/>
    <property type="match status" value="1"/>
</dbReference>
<keyword evidence="4" id="KW-0479">Metal-binding</keyword>
<dbReference type="InterPro" id="IPR058240">
    <property type="entry name" value="rSAM_sf"/>
</dbReference>
<comment type="cofactor">
    <cofactor evidence="1">
        <name>[4Fe-4S] cluster</name>
        <dbReference type="ChEBI" id="CHEBI:49883"/>
    </cofactor>
</comment>
<evidence type="ECO:0000256" key="3">
    <source>
        <dbReference type="ARBA" id="ARBA00022691"/>
    </source>
</evidence>
<dbReference type="InterPro" id="IPR050377">
    <property type="entry name" value="Radical_SAM_PqqE_MftC-like"/>
</dbReference>
<dbReference type="InterPro" id="IPR013785">
    <property type="entry name" value="Aldolase_TIM"/>
</dbReference>
<evidence type="ECO:0000256" key="4">
    <source>
        <dbReference type="ARBA" id="ARBA00022723"/>
    </source>
</evidence>
<dbReference type="SFLD" id="SFLDS00029">
    <property type="entry name" value="Radical_SAM"/>
    <property type="match status" value="1"/>
</dbReference>
<dbReference type="Pfam" id="PF13186">
    <property type="entry name" value="SPASM"/>
    <property type="match status" value="1"/>
</dbReference>
<keyword evidence="6" id="KW-0411">Iron-sulfur</keyword>
<dbReference type="SMART" id="SM00729">
    <property type="entry name" value="Elp3"/>
    <property type="match status" value="1"/>
</dbReference>
<organism evidence="8 9">
    <name type="scientific">Phototrophicus methaneseepsis</name>
    <dbReference type="NCBI Taxonomy" id="2710758"/>
    <lineage>
        <taxon>Bacteria</taxon>
        <taxon>Bacillati</taxon>
        <taxon>Chloroflexota</taxon>
        <taxon>Candidatus Thermofontia</taxon>
        <taxon>Phototrophicales</taxon>
        <taxon>Phototrophicaceae</taxon>
        <taxon>Phototrophicus</taxon>
    </lineage>
</organism>
<name>A0A7S8E7W7_9CHLR</name>
<sequence length="372" mass="41174">MYPAPRLVFWETTAGCNLKCIHCRRVTIADQLTPQDLTTEESFQLIDQIAAVGRPVFVLSGGEPLFRPDIYEIARYASDAGLPVALATNGTMIDDAVAQRIKDSGVRRVSISFDGSDAATHDMFRGLAGSFEAAKRGFKALRDVGLPVQINTTVAKHNEAQMESMRSLAKEIDAVGLHLFLLVPVGCGVSIAEEQMISAQEYERILNWLYDVEQQEPELQLKATCAPHYFRVMRTRRAEERRNGVEHELPASHDRQVHGHPSMHAATKGCLAGTGVCFVSHRGEIFPCGYFPVAAGNIRNENFADIWQDSPLFQQLRDPDQLEGKCGICQFKNLCSGCRARAYGTTGNYMAEEPFCAYDPQTRSLISVDAVN</sequence>
<dbReference type="InterPro" id="IPR023885">
    <property type="entry name" value="4Fe4S-binding_SPASM_dom"/>
</dbReference>
<dbReference type="RefSeq" id="WP_195170066.1">
    <property type="nucleotide sequence ID" value="NZ_CP062983.1"/>
</dbReference>
<dbReference type="InterPro" id="IPR006638">
    <property type="entry name" value="Elp3/MiaA/NifB-like_rSAM"/>
</dbReference>
<keyword evidence="2" id="KW-0004">4Fe-4S</keyword>
<dbReference type="Gene3D" id="3.20.20.70">
    <property type="entry name" value="Aldolase class I"/>
    <property type="match status" value="1"/>
</dbReference>
<dbReference type="Proteomes" id="UP000594468">
    <property type="component" value="Chromosome"/>
</dbReference>
<feature type="domain" description="Radical SAM core" evidence="7">
    <location>
        <begin position="2"/>
        <end position="216"/>
    </location>
</feature>
<dbReference type="SFLD" id="SFLDG01067">
    <property type="entry name" value="SPASM/twitch_domain_containing"/>
    <property type="match status" value="1"/>
</dbReference>